<feature type="chain" id="PRO_5035154184" description="Porin" evidence="1">
    <location>
        <begin position="23"/>
        <end position="51"/>
    </location>
</feature>
<proteinExistence type="predicted"/>
<feature type="signal peptide" evidence="1">
    <location>
        <begin position="1"/>
        <end position="22"/>
    </location>
</feature>
<organism evidence="2 3">
    <name type="scientific">Candidatus Desulfobia pelagia</name>
    <dbReference type="NCBI Taxonomy" id="2841692"/>
    <lineage>
        <taxon>Bacteria</taxon>
        <taxon>Pseudomonadati</taxon>
        <taxon>Thermodesulfobacteriota</taxon>
        <taxon>Desulfobulbia</taxon>
        <taxon>Desulfobulbales</taxon>
        <taxon>Desulfobulbaceae</taxon>
        <taxon>Candidatus Desulfobia</taxon>
    </lineage>
</organism>
<accession>A0A8J6NE65</accession>
<feature type="non-terminal residue" evidence="2">
    <location>
        <position position="51"/>
    </location>
</feature>
<evidence type="ECO:0008006" key="4">
    <source>
        <dbReference type="Google" id="ProtNLM"/>
    </source>
</evidence>
<gene>
    <name evidence="2" type="ORF">H8E41_08080</name>
</gene>
<dbReference type="Proteomes" id="UP000614424">
    <property type="component" value="Unassembled WGS sequence"/>
</dbReference>
<dbReference type="EMBL" id="JACNJZ010000110">
    <property type="protein sequence ID" value="MBC8317852.1"/>
    <property type="molecule type" value="Genomic_DNA"/>
</dbReference>
<reference evidence="2 3" key="1">
    <citation type="submission" date="2020-08" db="EMBL/GenBank/DDBJ databases">
        <title>Bridging the membrane lipid divide: bacteria of the FCB group superphylum have the potential to synthesize archaeal ether lipids.</title>
        <authorList>
            <person name="Villanueva L."/>
            <person name="Von Meijenfeldt F.A.B."/>
            <person name="Westbye A.B."/>
            <person name="Yadav S."/>
            <person name="Hopmans E.C."/>
            <person name="Dutilh B.E."/>
            <person name="Sinninghe Damste J.S."/>
        </authorList>
    </citation>
    <scope>NUCLEOTIDE SEQUENCE [LARGE SCALE GENOMIC DNA]</scope>
    <source>
        <strain evidence="2">NIOZ-UU47</strain>
    </source>
</reference>
<name>A0A8J6NE65_9BACT</name>
<keyword evidence="1" id="KW-0732">Signal</keyword>
<evidence type="ECO:0000256" key="1">
    <source>
        <dbReference type="SAM" id="SignalP"/>
    </source>
</evidence>
<evidence type="ECO:0000313" key="3">
    <source>
        <dbReference type="Proteomes" id="UP000614424"/>
    </source>
</evidence>
<evidence type="ECO:0000313" key="2">
    <source>
        <dbReference type="EMBL" id="MBC8317852.1"/>
    </source>
</evidence>
<comment type="caution">
    <text evidence="2">The sequence shown here is derived from an EMBL/GenBank/DDBJ whole genome shotgun (WGS) entry which is preliminary data.</text>
</comment>
<dbReference type="AlphaFoldDB" id="A0A8J6NE65"/>
<sequence>MVKKLSTLVLAGLIAMPVVANAGGDGDLAAKIDQLTRELNALKAEMNSMKA</sequence>
<protein>
    <recommendedName>
        <fullName evidence="4">Porin</fullName>
    </recommendedName>
</protein>